<dbReference type="EMBL" id="JMSN01000025">
    <property type="protein sequence ID" value="KDN48485.1"/>
    <property type="molecule type" value="Genomic_DNA"/>
</dbReference>
<feature type="signal peptide" evidence="2">
    <location>
        <begin position="1"/>
        <end position="21"/>
    </location>
</feature>
<name>A0A066WCI7_TILAU</name>
<dbReference type="Proteomes" id="UP000027361">
    <property type="component" value="Unassembled WGS sequence"/>
</dbReference>
<feature type="region of interest" description="Disordered" evidence="1">
    <location>
        <begin position="358"/>
        <end position="400"/>
    </location>
</feature>
<feature type="region of interest" description="Disordered" evidence="1">
    <location>
        <begin position="286"/>
        <end position="341"/>
    </location>
</feature>
<proteinExistence type="predicted"/>
<sequence>MKFTAQTSSLALVATAGAVAAASTQHAAAKPYSNDLIHVDEKIIDGALHIRSPVPSAPVASVKESVIAGKKVVDVLPSGPAADKPAVKVARSFGKRNNAITTAGIFHRRKDEKSSRPVLSHAPASAPPAAAPAAPSTGDNEGDDADDEQDGNVADPDTIESMKRRASVQRNLIDINTGYPVNSHDSDGYLVNAWIANNNYGSAAVDTGKKKIMNNPKSKNHKSGSNKPKQSSTSSNPIEGDTNPGYYGSLLNIGLRKRLLGLNLGGGPSSNGANGDNADATKATKHVTDANDSDCDADDELDGSKATAPINKRQPHDYNGDDEDGGWHQRGQAQKGKHATLAELQDEDSKLQAEIKQLENATSSSSGQALRSNGFSPPAPQSTIGPIPIHNSKRQLQGVSPSTLAQLEGINGGSSGQSGLSAAQKAAIQALSANVGGTASDTLSGSGIPSSTISGASNNPYLGSLESSLSGLTPEQQVSALTSALTSLQANQYLTSLSTSTGLSPQQLQSLLPSSLQGVGNLGSASSQLTSLLGQGQIGGSTSPLSGLLGQGQGQLGGSTNQLSSLLGGSTSPLSGLLGQAQG</sequence>
<feature type="region of interest" description="Disordered" evidence="1">
    <location>
        <begin position="207"/>
        <end position="242"/>
    </location>
</feature>
<evidence type="ECO:0000256" key="2">
    <source>
        <dbReference type="SAM" id="SignalP"/>
    </source>
</evidence>
<feature type="compositionally biased region" description="Polar residues" evidence="1">
    <location>
        <begin position="359"/>
        <end position="375"/>
    </location>
</feature>
<evidence type="ECO:0000256" key="1">
    <source>
        <dbReference type="SAM" id="MobiDB-lite"/>
    </source>
</evidence>
<organism evidence="3 4">
    <name type="scientific">Tilletiaria anomala (strain ATCC 24038 / CBS 436.72 / UBC 951)</name>
    <dbReference type="NCBI Taxonomy" id="1037660"/>
    <lineage>
        <taxon>Eukaryota</taxon>
        <taxon>Fungi</taxon>
        <taxon>Dikarya</taxon>
        <taxon>Basidiomycota</taxon>
        <taxon>Ustilaginomycotina</taxon>
        <taxon>Exobasidiomycetes</taxon>
        <taxon>Georgefischeriales</taxon>
        <taxon>Tilletiariaceae</taxon>
        <taxon>Tilletiaria</taxon>
    </lineage>
</organism>
<dbReference type="AlphaFoldDB" id="A0A066WCI7"/>
<feature type="compositionally biased region" description="Acidic residues" evidence="1">
    <location>
        <begin position="140"/>
        <end position="150"/>
    </location>
</feature>
<protein>
    <submittedName>
        <fullName evidence="3">Uncharacterized protein</fullName>
    </submittedName>
</protein>
<evidence type="ECO:0000313" key="3">
    <source>
        <dbReference type="EMBL" id="KDN48485.1"/>
    </source>
</evidence>
<feature type="compositionally biased region" description="Low complexity" evidence="1">
    <location>
        <begin position="558"/>
        <end position="583"/>
    </location>
</feature>
<keyword evidence="2" id="KW-0732">Signal</keyword>
<comment type="caution">
    <text evidence="3">The sequence shown here is derived from an EMBL/GenBank/DDBJ whole genome shotgun (WGS) entry which is preliminary data.</text>
</comment>
<dbReference type="RefSeq" id="XP_013244141.1">
    <property type="nucleotide sequence ID" value="XM_013388687.1"/>
</dbReference>
<feature type="region of interest" description="Disordered" evidence="1">
    <location>
        <begin position="102"/>
        <end position="161"/>
    </location>
</feature>
<feature type="chain" id="PRO_5001633707" evidence="2">
    <location>
        <begin position="22"/>
        <end position="583"/>
    </location>
</feature>
<evidence type="ECO:0000313" key="4">
    <source>
        <dbReference type="Proteomes" id="UP000027361"/>
    </source>
</evidence>
<feature type="compositionally biased region" description="Polar residues" evidence="1">
    <location>
        <begin position="225"/>
        <end position="237"/>
    </location>
</feature>
<feature type="region of interest" description="Disordered" evidence="1">
    <location>
        <begin position="544"/>
        <end position="583"/>
    </location>
</feature>
<keyword evidence="4" id="KW-1185">Reference proteome</keyword>
<feature type="non-terminal residue" evidence="3">
    <location>
        <position position="583"/>
    </location>
</feature>
<gene>
    <name evidence="3" type="ORF">K437DRAFT_86884</name>
</gene>
<reference evidence="3 4" key="1">
    <citation type="submission" date="2014-05" db="EMBL/GenBank/DDBJ databases">
        <title>Draft genome sequence of a rare smut relative, Tilletiaria anomala UBC 951.</title>
        <authorList>
            <consortium name="DOE Joint Genome Institute"/>
            <person name="Toome M."/>
            <person name="Kuo A."/>
            <person name="Henrissat B."/>
            <person name="Lipzen A."/>
            <person name="Tritt A."/>
            <person name="Yoshinaga Y."/>
            <person name="Zane M."/>
            <person name="Barry K."/>
            <person name="Grigoriev I.V."/>
            <person name="Spatafora J.W."/>
            <person name="Aimea M.C."/>
        </authorList>
    </citation>
    <scope>NUCLEOTIDE SEQUENCE [LARGE SCALE GENOMIC DNA]</scope>
    <source>
        <strain evidence="3 4">UBC 951</strain>
    </source>
</reference>
<feature type="compositionally biased region" description="Acidic residues" evidence="1">
    <location>
        <begin position="291"/>
        <end position="301"/>
    </location>
</feature>
<dbReference type="HOGENOM" id="CLU_468208_0_0_1"/>
<dbReference type="InParanoid" id="A0A066WCI7"/>
<dbReference type="GeneID" id="25267899"/>
<accession>A0A066WCI7</accession>